<feature type="region of interest" description="Disordered" evidence="1">
    <location>
        <begin position="44"/>
        <end position="97"/>
    </location>
</feature>
<evidence type="ECO:0000313" key="3">
    <source>
        <dbReference type="Proteomes" id="UP001445076"/>
    </source>
</evidence>
<sequence>MPQRFVPMYDVKIRGGKRIVEWRFGAHPTIHAVSASGVPLLLRQRPQPAPTLGGGPGGAGQQYAQPRQLPDSPEEPKVRGSNFSVLPPIKDSGRKKDQDFSLSELDAISLKNEVVKKVKELPERGLQGLLVNLRAQDRDRDGILSSDIVKGTLKRFQLHFSDDGMKNLCKKFGQAGDHVAMVRYEEMVSYLTKCRMEALKPPPPLPNQK</sequence>
<dbReference type="AlphaFoldDB" id="A0AAW0YL80"/>
<evidence type="ECO:0000313" key="2">
    <source>
        <dbReference type="EMBL" id="KAK8752598.1"/>
    </source>
</evidence>
<keyword evidence="3" id="KW-1185">Reference proteome</keyword>
<dbReference type="EMBL" id="JARKIK010000004">
    <property type="protein sequence ID" value="KAK8752598.1"/>
    <property type="molecule type" value="Genomic_DNA"/>
</dbReference>
<dbReference type="EMBL" id="JARKIK010000004">
    <property type="protein sequence ID" value="KAK8752597.1"/>
    <property type="molecule type" value="Genomic_DNA"/>
</dbReference>
<proteinExistence type="predicted"/>
<evidence type="ECO:0000256" key="1">
    <source>
        <dbReference type="SAM" id="MobiDB-lite"/>
    </source>
</evidence>
<comment type="caution">
    <text evidence="2">The sequence shown here is derived from an EMBL/GenBank/DDBJ whole genome shotgun (WGS) entry which is preliminary data.</text>
</comment>
<gene>
    <name evidence="2" type="ORF">OTU49_006451</name>
</gene>
<name>A0AAW0YL80_CHEQU</name>
<dbReference type="SUPFAM" id="SSF47473">
    <property type="entry name" value="EF-hand"/>
    <property type="match status" value="1"/>
</dbReference>
<accession>A0AAW0YL80</accession>
<dbReference type="Proteomes" id="UP001445076">
    <property type="component" value="Unassembled WGS sequence"/>
</dbReference>
<feature type="non-terminal residue" evidence="2">
    <location>
        <position position="209"/>
    </location>
</feature>
<protein>
    <recommendedName>
        <fullName evidence="4">EF-hand domain-containing protein</fullName>
    </recommendedName>
</protein>
<evidence type="ECO:0008006" key="4">
    <source>
        <dbReference type="Google" id="ProtNLM"/>
    </source>
</evidence>
<organism evidence="2 3">
    <name type="scientific">Cherax quadricarinatus</name>
    <name type="common">Australian red claw crayfish</name>
    <dbReference type="NCBI Taxonomy" id="27406"/>
    <lineage>
        <taxon>Eukaryota</taxon>
        <taxon>Metazoa</taxon>
        <taxon>Ecdysozoa</taxon>
        <taxon>Arthropoda</taxon>
        <taxon>Crustacea</taxon>
        <taxon>Multicrustacea</taxon>
        <taxon>Malacostraca</taxon>
        <taxon>Eumalacostraca</taxon>
        <taxon>Eucarida</taxon>
        <taxon>Decapoda</taxon>
        <taxon>Pleocyemata</taxon>
        <taxon>Astacidea</taxon>
        <taxon>Parastacoidea</taxon>
        <taxon>Parastacidae</taxon>
        <taxon>Cherax</taxon>
    </lineage>
</organism>
<reference evidence="2 3" key="1">
    <citation type="journal article" date="2024" name="BMC Genomics">
        <title>Genome assembly of redclaw crayfish (Cherax quadricarinatus) provides insights into its immune adaptation and hypoxia tolerance.</title>
        <authorList>
            <person name="Liu Z."/>
            <person name="Zheng J."/>
            <person name="Li H."/>
            <person name="Fang K."/>
            <person name="Wang S."/>
            <person name="He J."/>
            <person name="Zhou D."/>
            <person name="Weng S."/>
            <person name="Chi M."/>
            <person name="Gu Z."/>
            <person name="He J."/>
            <person name="Li F."/>
            <person name="Wang M."/>
        </authorList>
    </citation>
    <scope>NUCLEOTIDE SEQUENCE [LARGE SCALE GENOMIC DNA]</scope>
    <source>
        <strain evidence="2">ZL_2023a</strain>
    </source>
</reference>
<reference evidence="2" key="2">
    <citation type="submission" date="2024-01" db="EMBL/GenBank/DDBJ databases">
        <authorList>
            <person name="He J."/>
            <person name="Wang M."/>
            <person name="Zheng J."/>
            <person name="Liu Z."/>
        </authorList>
    </citation>
    <scope>NUCLEOTIDE SEQUENCE</scope>
    <source>
        <strain evidence="2">ZL_2023a</strain>
        <tissue evidence="2">Muscle</tissue>
    </source>
</reference>
<dbReference type="InterPro" id="IPR011992">
    <property type="entry name" value="EF-hand-dom_pair"/>
</dbReference>